<evidence type="ECO:0000313" key="3">
    <source>
        <dbReference type="Proteomes" id="UP000093943"/>
    </source>
</evidence>
<proteinExistence type="predicted"/>
<organism evidence="2 3">
    <name type="scientific">Mycolicibacter sinensis (strain JDM601)</name>
    <name type="common">Mycobacterium sinense</name>
    <dbReference type="NCBI Taxonomy" id="875328"/>
    <lineage>
        <taxon>Bacteria</taxon>
        <taxon>Bacillati</taxon>
        <taxon>Actinomycetota</taxon>
        <taxon>Actinomycetes</taxon>
        <taxon>Mycobacteriales</taxon>
        <taxon>Mycobacteriaceae</taxon>
        <taxon>Mycolicibacter</taxon>
    </lineage>
</organism>
<name>A0A1A2XVE3_MYCSD</name>
<protein>
    <recommendedName>
        <fullName evidence="4">Phosphoadenosine phosphosulfate reductase</fullName>
    </recommendedName>
</protein>
<reference evidence="3" key="1">
    <citation type="submission" date="2016-06" db="EMBL/GenBank/DDBJ databases">
        <authorList>
            <person name="Sutton G."/>
            <person name="Brinkac L."/>
            <person name="Sanka R."/>
            <person name="Adams M."/>
            <person name="Lau E."/>
            <person name="Sam S."/>
            <person name="Sreng N."/>
            <person name="Him V."/>
            <person name="Kerleguer A."/>
            <person name="Cheng S."/>
        </authorList>
    </citation>
    <scope>NUCLEOTIDE SEQUENCE [LARGE SCALE GENOMIC DNA]</scope>
    <source>
        <strain evidence="3">E1876</strain>
    </source>
</reference>
<dbReference type="Proteomes" id="UP000093943">
    <property type="component" value="Unassembled WGS sequence"/>
</dbReference>
<accession>A0A1A2XVE3</accession>
<feature type="region of interest" description="Disordered" evidence="1">
    <location>
        <begin position="312"/>
        <end position="338"/>
    </location>
</feature>
<evidence type="ECO:0008006" key="4">
    <source>
        <dbReference type="Google" id="ProtNLM"/>
    </source>
</evidence>
<evidence type="ECO:0000256" key="1">
    <source>
        <dbReference type="SAM" id="MobiDB-lite"/>
    </source>
</evidence>
<sequence length="338" mass="36253">MSHKSTTAATAEPLTLPGVAGNVVAPKVVASYGMGLDSSCLVLRWLEEPESRDFDLSDLVLVTAHTGDEFESTRSVVERHVLPRLREHSVRLVQCARTQRKTTASGGGVVILDDSTAPRRLFSEGDYKLSDEMISQATIPQLGGFRACSIHAKGNALDPVIAQLTQGQPYRHAIGFEANEKSRALKDAGYNSPLRTGWYPLIEWGYTRHDCHEYVLTLTGTAIPKSACGFCPFAVSSEAGRMSIVERYRAEPQVGARAVFVENVARTFNPRQTLIANSSLADVVEAAGLTDVLAGAACTGGQPGVRGLRGTACDAPGEQRTARDRLTFGTGGGPRQSH</sequence>
<gene>
    <name evidence="2" type="ORF">A5710_22640</name>
</gene>
<dbReference type="AlphaFoldDB" id="A0A1A2XVE3"/>
<dbReference type="RefSeq" id="WP_234786462.1">
    <property type="nucleotide sequence ID" value="NZ_LZKG01000094.1"/>
</dbReference>
<dbReference type="EMBL" id="LZKG01000094">
    <property type="protein sequence ID" value="OBI29052.1"/>
    <property type="molecule type" value="Genomic_DNA"/>
</dbReference>
<comment type="caution">
    <text evidence="2">The sequence shown here is derived from an EMBL/GenBank/DDBJ whole genome shotgun (WGS) entry which is preliminary data.</text>
</comment>
<evidence type="ECO:0000313" key="2">
    <source>
        <dbReference type="EMBL" id="OBI29052.1"/>
    </source>
</evidence>
<feature type="compositionally biased region" description="Gly residues" evidence="1">
    <location>
        <begin position="329"/>
        <end position="338"/>
    </location>
</feature>